<feature type="compositionally biased region" description="Pro residues" evidence="1">
    <location>
        <begin position="53"/>
        <end position="66"/>
    </location>
</feature>
<dbReference type="PANTHER" id="PTHR15607">
    <property type="entry name" value="SYNAPTONEMAL COMPLEX PROTEIN-RELATED"/>
    <property type="match status" value="1"/>
</dbReference>
<dbReference type="GO" id="GO:0140013">
    <property type="term" value="P:meiotic nuclear division"/>
    <property type="evidence" value="ECO:0007669"/>
    <property type="project" value="TreeGrafter"/>
</dbReference>
<feature type="compositionally biased region" description="Basic and acidic residues" evidence="1">
    <location>
        <begin position="248"/>
        <end position="268"/>
    </location>
</feature>
<dbReference type="InterPro" id="IPR024835">
    <property type="entry name" value="SYCP2-like"/>
</dbReference>
<sequence>MGFWRSSGSGVSYTDGRPTVILHPEPPPAARRRKGGQGAWKAVTAIGAGGPSRPAPPTRDPPPTGPAPTGVQVTLSEALCRMTTRTTRRDLVHQWFDDEVLAEAFKEIKDREFETSALWDPVRILKEAVINFSVKDTETIKIFMIYLKKPMIISKKEVMKIEIHFDLQFSILQAAVQALGEDKEMLPKRTKTSSELFSKFEEEDGKIPNSEERATEPAEESANPSERMSAGDDHHLKDQSEPPVTDNSPKKLKPDDTQQEVTSKHEYSSDAPEPSVPIQAPKLDDKSSSGSDREKDQIVNQESLMENTSFKHKLQNLDDRGISAPSLEYVPENLNDSAIITALETFTGEMKRKYEEFWEKQFDDLKSFCDLQVLRYFKKCLEYFG</sequence>
<feature type="compositionally biased region" description="Basic and acidic residues" evidence="1">
    <location>
        <begin position="205"/>
        <end position="216"/>
    </location>
</feature>
<gene>
    <name evidence="3" type="ORF">SUZIE_133300</name>
</gene>
<dbReference type="Pfam" id="PF18584">
    <property type="entry name" value="SYCP2_SLD"/>
    <property type="match status" value="1"/>
</dbReference>
<feature type="compositionally biased region" description="Basic and acidic residues" evidence="1">
    <location>
        <begin position="229"/>
        <end position="240"/>
    </location>
</feature>
<dbReference type="EMBL" id="JAATJV010251700">
    <property type="protein sequence ID" value="MBZ3875529.1"/>
    <property type="molecule type" value="Genomic_DNA"/>
</dbReference>
<reference evidence="3" key="1">
    <citation type="submission" date="2020-03" db="EMBL/GenBank/DDBJ databases">
        <title>Studies in the Genomics of Life Span.</title>
        <authorList>
            <person name="Glass D."/>
        </authorList>
    </citation>
    <scope>NUCLEOTIDE SEQUENCE</scope>
    <source>
        <strain evidence="3">SUZIE</strain>
        <tissue evidence="3">Muscle</tissue>
    </source>
</reference>
<feature type="compositionally biased region" description="Polar residues" evidence="1">
    <location>
        <begin position="1"/>
        <end position="12"/>
    </location>
</feature>
<accession>A0AA41MPK5</accession>
<protein>
    <submittedName>
        <fullName evidence="3">Synaptonemal complex protein 2-like</fullName>
    </submittedName>
</protein>
<feature type="compositionally biased region" description="Basic and acidic residues" evidence="1">
    <location>
        <begin position="282"/>
        <end position="297"/>
    </location>
</feature>
<dbReference type="GO" id="GO:0000779">
    <property type="term" value="C:condensed chromosome, centromeric region"/>
    <property type="evidence" value="ECO:0007669"/>
    <property type="project" value="TreeGrafter"/>
</dbReference>
<feature type="domain" description="Synaptonemal complex protein 2 Spt16M-like" evidence="2">
    <location>
        <begin position="114"/>
        <end position="181"/>
    </location>
</feature>
<keyword evidence="4" id="KW-1185">Reference proteome</keyword>
<proteinExistence type="predicted"/>
<dbReference type="AlphaFoldDB" id="A0AA41MPK5"/>
<evidence type="ECO:0000313" key="3">
    <source>
        <dbReference type="EMBL" id="MBZ3875529.1"/>
    </source>
</evidence>
<evidence type="ECO:0000256" key="1">
    <source>
        <dbReference type="SAM" id="MobiDB-lite"/>
    </source>
</evidence>
<comment type="caution">
    <text evidence="3">The sequence shown here is derived from an EMBL/GenBank/DDBJ whole genome shotgun (WGS) entry which is preliminary data.</text>
</comment>
<evidence type="ECO:0000313" key="4">
    <source>
        <dbReference type="Proteomes" id="UP001166674"/>
    </source>
</evidence>
<dbReference type="GO" id="GO:0000800">
    <property type="term" value="C:lateral element"/>
    <property type="evidence" value="ECO:0007669"/>
    <property type="project" value="TreeGrafter"/>
</dbReference>
<dbReference type="Proteomes" id="UP001166674">
    <property type="component" value="Unassembled WGS sequence"/>
</dbReference>
<name>A0AA41MPK5_SCICA</name>
<feature type="region of interest" description="Disordered" evidence="1">
    <location>
        <begin position="186"/>
        <end position="302"/>
    </location>
</feature>
<feature type="region of interest" description="Disordered" evidence="1">
    <location>
        <begin position="1"/>
        <end position="69"/>
    </location>
</feature>
<dbReference type="InterPro" id="IPR040560">
    <property type="entry name" value="SYCP2_SLD"/>
</dbReference>
<evidence type="ECO:0000259" key="2">
    <source>
        <dbReference type="Pfam" id="PF18584"/>
    </source>
</evidence>
<organism evidence="3 4">
    <name type="scientific">Sciurus carolinensis</name>
    <name type="common">Eastern gray squirrel</name>
    <dbReference type="NCBI Taxonomy" id="30640"/>
    <lineage>
        <taxon>Eukaryota</taxon>
        <taxon>Metazoa</taxon>
        <taxon>Chordata</taxon>
        <taxon>Craniata</taxon>
        <taxon>Vertebrata</taxon>
        <taxon>Euteleostomi</taxon>
        <taxon>Mammalia</taxon>
        <taxon>Eutheria</taxon>
        <taxon>Euarchontoglires</taxon>
        <taxon>Glires</taxon>
        <taxon>Rodentia</taxon>
        <taxon>Sciuromorpha</taxon>
        <taxon>Sciuridae</taxon>
        <taxon>Sciurinae</taxon>
        <taxon>Sciurini</taxon>
        <taxon>Sciurus</taxon>
    </lineage>
</organism>
<dbReference type="PANTHER" id="PTHR15607:SF14">
    <property type="entry name" value="SYNAPTONEMAL COMPLEX PROTEIN 2-LIKE"/>
    <property type="match status" value="1"/>
</dbReference>